<dbReference type="Gene3D" id="3.30.530.20">
    <property type="match status" value="1"/>
</dbReference>
<accession>A0A7X0KKC6</accession>
<evidence type="ECO:0000259" key="2">
    <source>
        <dbReference type="Pfam" id="PF08327"/>
    </source>
</evidence>
<sequence length="158" mass="17080">MASTEQTRRTDTGSRLIKAAPSVIYRALVEPEAVASWRPPKGMRGEVLAFDAREGGSFRMAFIYEDAGRHGKTSDNADVFEGRFAELVPDKRVVELVAFESDDPAFAGTMRIVTTLEPVDSGTLVSVSCEDVPLGIGEDDHREGIASSLENLAAFAET</sequence>
<dbReference type="SUPFAM" id="SSF55961">
    <property type="entry name" value="Bet v1-like"/>
    <property type="match status" value="1"/>
</dbReference>
<gene>
    <name evidence="3" type="ORF">GGR00_001640</name>
</gene>
<dbReference type="InterPro" id="IPR013538">
    <property type="entry name" value="ASHA1/2-like_C"/>
</dbReference>
<protein>
    <submittedName>
        <fullName evidence="3">Uncharacterized protein YndB with AHSA1/START domain</fullName>
    </submittedName>
</protein>
<name>A0A7X0KKC6_9HYPH</name>
<dbReference type="Pfam" id="PF08327">
    <property type="entry name" value="AHSA1"/>
    <property type="match status" value="1"/>
</dbReference>
<reference evidence="3 4" key="1">
    <citation type="submission" date="2020-08" db="EMBL/GenBank/DDBJ databases">
        <title>Genomic Encyclopedia of Type Strains, Phase IV (KMG-IV): sequencing the most valuable type-strain genomes for metagenomic binning, comparative biology and taxonomic classification.</title>
        <authorList>
            <person name="Goeker M."/>
        </authorList>
    </citation>
    <scope>NUCLEOTIDE SEQUENCE [LARGE SCALE GENOMIC DNA]</scope>
    <source>
        <strain evidence="3 4">DSM 7051</strain>
    </source>
</reference>
<organism evidence="3 4">
    <name type="scientific">Aminobacter aganoensis</name>
    <dbReference type="NCBI Taxonomy" id="83264"/>
    <lineage>
        <taxon>Bacteria</taxon>
        <taxon>Pseudomonadati</taxon>
        <taxon>Pseudomonadota</taxon>
        <taxon>Alphaproteobacteria</taxon>
        <taxon>Hyphomicrobiales</taxon>
        <taxon>Phyllobacteriaceae</taxon>
        <taxon>Aminobacter</taxon>
    </lineage>
</organism>
<keyword evidence="4" id="KW-1185">Reference proteome</keyword>
<dbReference type="Proteomes" id="UP000536262">
    <property type="component" value="Unassembled WGS sequence"/>
</dbReference>
<dbReference type="InterPro" id="IPR023393">
    <property type="entry name" value="START-like_dom_sf"/>
</dbReference>
<evidence type="ECO:0000313" key="4">
    <source>
        <dbReference type="Proteomes" id="UP000536262"/>
    </source>
</evidence>
<evidence type="ECO:0000256" key="1">
    <source>
        <dbReference type="ARBA" id="ARBA00006817"/>
    </source>
</evidence>
<comment type="caution">
    <text evidence="3">The sequence shown here is derived from an EMBL/GenBank/DDBJ whole genome shotgun (WGS) entry which is preliminary data.</text>
</comment>
<dbReference type="AlphaFoldDB" id="A0A7X0KKC6"/>
<comment type="similarity">
    <text evidence="1">Belongs to the AHA1 family.</text>
</comment>
<proteinExistence type="inferred from homology"/>
<evidence type="ECO:0000313" key="3">
    <source>
        <dbReference type="EMBL" id="MBB6353866.1"/>
    </source>
</evidence>
<dbReference type="CDD" id="cd08895">
    <property type="entry name" value="SRPBCC_CalC_Aha1-like_2"/>
    <property type="match status" value="1"/>
</dbReference>
<dbReference type="RefSeq" id="WP_184699106.1">
    <property type="nucleotide sequence ID" value="NZ_BAABEG010000001.1"/>
</dbReference>
<feature type="domain" description="Activator of Hsp90 ATPase homologue 1/2-like C-terminal" evidence="2">
    <location>
        <begin position="19"/>
        <end position="156"/>
    </location>
</feature>
<dbReference type="EMBL" id="JACHOU010000003">
    <property type="protein sequence ID" value="MBB6353866.1"/>
    <property type="molecule type" value="Genomic_DNA"/>
</dbReference>